<protein>
    <submittedName>
        <fullName evidence="1">Uncharacterized protein</fullName>
    </submittedName>
</protein>
<evidence type="ECO:0000313" key="1">
    <source>
        <dbReference type="EMBL" id="TMW89140.1"/>
    </source>
</evidence>
<comment type="caution">
    <text evidence="1">The sequence shown here is derived from an EMBL/GenBank/DDBJ whole genome shotgun (WGS) entry which is preliminary data.</text>
</comment>
<reference evidence="1" key="1">
    <citation type="submission" date="2019-05" db="EMBL/GenBank/DDBJ databases">
        <title>The de novo reference genome and transcriptome assemblies of the wild tomato species Solanum chilense.</title>
        <authorList>
            <person name="Stam R."/>
            <person name="Nosenko T."/>
            <person name="Hoerger A.C."/>
            <person name="Stephan W."/>
            <person name="Seidel M.A."/>
            <person name="Kuhn J.M.M."/>
            <person name="Haberer G."/>
            <person name="Tellier A."/>
        </authorList>
    </citation>
    <scope>NUCLEOTIDE SEQUENCE</scope>
    <source>
        <tissue evidence="1">Mature leaves</tissue>
    </source>
</reference>
<dbReference type="AlphaFoldDB" id="A0A6N2B575"/>
<organism evidence="1">
    <name type="scientific">Solanum chilense</name>
    <name type="common">Tomato</name>
    <name type="synonym">Lycopersicon chilense</name>
    <dbReference type="NCBI Taxonomy" id="4083"/>
    <lineage>
        <taxon>Eukaryota</taxon>
        <taxon>Viridiplantae</taxon>
        <taxon>Streptophyta</taxon>
        <taxon>Embryophyta</taxon>
        <taxon>Tracheophyta</taxon>
        <taxon>Spermatophyta</taxon>
        <taxon>Magnoliopsida</taxon>
        <taxon>eudicotyledons</taxon>
        <taxon>Gunneridae</taxon>
        <taxon>Pentapetalae</taxon>
        <taxon>asterids</taxon>
        <taxon>lamiids</taxon>
        <taxon>Solanales</taxon>
        <taxon>Solanaceae</taxon>
        <taxon>Solanoideae</taxon>
        <taxon>Solaneae</taxon>
        <taxon>Solanum</taxon>
        <taxon>Solanum subgen. Lycopersicon</taxon>
    </lineage>
</organism>
<name>A0A6N2B575_SOLCI</name>
<accession>A0A6N2B575</accession>
<proteinExistence type="predicted"/>
<sequence length="79" mass="8470">MLGDRSQPLYISNPTKVAGFCRATPEIPPESISPEHAPAREVPHSSFTVTGDVITGRKSCSVSFRGGCEAKLSLVERDP</sequence>
<dbReference type="EMBL" id="RXGB01004694">
    <property type="protein sequence ID" value="TMW89140.1"/>
    <property type="molecule type" value="Genomic_DNA"/>
</dbReference>
<gene>
    <name evidence="1" type="ORF">EJD97_017603</name>
</gene>